<sequence length="299" mass="30874">MAKQGTGASTPSVDLIAQIRGVLPSLPKAEQRVATTILGDPAALATYTITDLAAAAHTSEATVIRFCRSIGLTGHRQLRLRAAEAVARRPTAPDPEVVGGDIPADADMPRIIATIGFHDARAVADTVEQLDADVCTKVVDALASAGRIDVFGVGASGFVAADFHQKLHRIGRTANVWTDVHAALTGAALLGPGDVAFGITHSGETTDIVDVLRLARERGVTAVALTNFPRSAVASVVDHVLTTAAGETTYRSGATASRIAQLTVIDCLFVGLAARGRDHTAGLLAATAGAVRGRRTPSR</sequence>
<dbReference type="Pfam" id="PF01380">
    <property type="entry name" value="SIS"/>
    <property type="match status" value="1"/>
</dbReference>
<dbReference type="InterPro" id="IPR009057">
    <property type="entry name" value="Homeodomain-like_sf"/>
</dbReference>
<dbReference type="PANTHER" id="PTHR30514">
    <property type="entry name" value="GLUCOKINASE"/>
    <property type="match status" value="1"/>
</dbReference>
<dbReference type="InterPro" id="IPR000281">
    <property type="entry name" value="HTH_RpiR"/>
</dbReference>
<dbReference type="Pfam" id="PF01418">
    <property type="entry name" value="HTH_6"/>
    <property type="match status" value="1"/>
</dbReference>
<name>A0A9W6SHJ2_9ACTN</name>
<proteinExistence type="predicted"/>
<feature type="domain" description="SIS" evidence="5">
    <location>
        <begin position="138"/>
        <end position="278"/>
    </location>
</feature>
<feature type="domain" description="HTH rpiR-type" evidence="4">
    <location>
        <begin position="13"/>
        <end position="89"/>
    </location>
</feature>
<dbReference type="SUPFAM" id="SSF53697">
    <property type="entry name" value="SIS domain"/>
    <property type="match status" value="1"/>
</dbReference>
<dbReference type="PROSITE" id="PS51071">
    <property type="entry name" value="HTH_RPIR"/>
    <property type="match status" value="1"/>
</dbReference>
<protein>
    <submittedName>
        <fullName evidence="6">RpiR family transcriptional regulator</fullName>
    </submittedName>
</protein>
<comment type="caution">
    <text evidence="6">The sequence shown here is derived from an EMBL/GenBank/DDBJ whole genome shotgun (WGS) entry which is preliminary data.</text>
</comment>
<dbReference type="GO" id="GO:0003677">
    <property type="term" value="F:DNA binding"/>
    <property type="evidence" value="ECO:0007669"/>
    <property type="project" value="UniProtKB-KW"/>
</dbReference>
<dbReference type="Gene3D" id="1.10.10.10">
    <property type="entry name" value="Winged helix-like DNA-binding domain superfamily/Winged helix DNA-binding domain"/>
    <property type="match status" value="1"/>
</dbReference>
<dbReference type="CDD" id="cd05013">
    <property type="entry name" value="SIS_RpiR"/>
    <property type="match status" value="1"/>
</dbReference>
<evidence type="ECO:0000259" key="5">
    <source>
        <dbReference type="PROSITE" id="PS51464"/>
    </source>
</evidence>
<dbReference type="PANTHER" id="PTHR30514:SF1">
    <property type="entry name" value="HTH-TYPE TRANSCRIPTIONAL REGULATOR HEXR-RELATED"/>
    <property type="match status" value="1"/>
</dbReference>
<dbReference type="GO" id="GO:0097367">
    <property type="term" value="F:carbohydrate derivative binding"/>
    <property type="evidence" value="ECO:0007669"/>
    <property type="project" value="InterPro"/>
</dbReference>
<dbReference type="InterPro" id="IPR046348">
    <property type="entry name" value="SIS_dom_sf"/>
</dbReference>
<dbReference type="InterPro" id="IPR036388">
    <property type="entry name" value="WH-like_DNA-bd_sf"/>
</dbReference>
<dbReference type="EMBL" id="BSTX01000001">
    <property type="protein sequence ID" value="GLZ76077.1"/>
    <property type="molecule type" value="Genomic_DNA"/>
</dbReference>
<dbReference type="Proteomes" id="UP001165079">
    <property type="component" value="Unassembled WGS sequence"/>
</dbReference>
<dbReference type="GO" id="GO:0003700">
    <property type="term" value="F:DNA-binding transcription factor activity"/>
    <property type="evidence" value="ECO:0007669"/>
    <property type="project" value="InterPro"/>
</dbReference>
<evidence type="ECO:0000256" key="2">
    <source>
        <dbReference type="ARBA" id="ARBA00023125"/>
    </source>
</evidence>
<evidence type="ECO:0000313" key="6">
    <source>
        <dbReference type="EMBL" id="GLZ76077.1"/>
    </source>
</evidence>
<reference evidence="6" key="1">
    <citation type="submission" date="2023-03" db="EMBL/GenBank/DDBJ databases">
        <title>Actinorhabdospora filicis NBRC 111898.</title>
        <authorList>
            <person name="Ichikawa N."/>
            <person name="Sato H."/>
            <person name="Tonouchi N."/>
        </authorList>
    </citation>
    <scope>NUCLEOTIDE SEQUENCE</scope>
    <source>
        <strain evidence="6">NBRC 111898</strain>
    </source>
</reference>
<keyword evidence="7" id="KW-1185">Reference proteome</keyword>
<evidence type="ECO:0000259" key="4">
    <source>
        <dbReference type="PROSITE" id="PS51071"/>
    </source>
</evidence>
<evidence type="ECO:0000313" key="7">
    <source>
        <dbReference type="Proteomes" id="UP001165079"/>
    </source>
</evidence>
<dbReference type="PROSITE" id="PS51464">
    <property type="entry name" value="SIS"/>
    <property type="match status" value="1"/>
</dbReference>
<gene>
    <name evidence="6" type="ORF">Afil01_08840</name>
</gene>
<dbReference type="InterPro" id="IPR047640">
    <property type="entry name" value="RpiR-like"/>
</dbReference>
<keyword evidence="2" id="KW-0238">DNA-binding</keyword>
<evidence type="ECO:0000256" key="3">
    <source>
        <dbReference type="ARBA" id="ARBA00023163"/>
    </source>
</evidence>
<organism evidence="6 7">
    <name type="scientific">Actinorhabdospora filicis</name>
    <dbReference type="NCBI Taxonomy" id="1785913"/>
    <lineage>
        <taxon>Bacteria</taxon>
        <taxon>Bacillati</taxon>
        <taxon>Actinomycetota</taxon>
        <taxon>Actinomycetes</taxon>
        <taxon>Micromonosporales</taxon>
        <taxon>Micromonosporaceae</taxon>
        <taxon>Actinorhabdospora</taxon>
    </lineage>
</organism>
<dbReference type="SUPFAM" id="SSF46689">
    <property type="entry name" value="Homeodomain-like"/>
    <property type="match status" value="1"/>
</dbReference>
<keyword evidence="1" id="KW-0805">Transcription regulation</keyword>
<dbReference type="InterPro" id="IPR001347">
    <property type="entry name" value="SIS_dom"/>
</dbReference>
<accession>A0A9W6SHJ2</accession>
<dbReference type="InterPro" id="IPR035472">
    <property type="entry name" value="RpiR-like_SIS"/>
</dbReference>
<dbReference type="RefSeq" id="WP_285661276.1">
    <property type="nucleotide sequence ID" value="NZ_BSTX01000001.1"/>
</dbReference>
<evidence type="ECO:0000256" key="1">
    <source>
        <dbReference type="ARBA" id="ARBA00023015"/>
    </source>
</evidence>
<keyword evidence="3" id="KW-0804">Transcription</keyword>
<dbReference type="AlphaFoldDB" id="A0A9W6SHJ2"/>
<dbReference type="GO" id="GO:1901135">
    <property type="term" value="P:carbohydrate derivative metabolic process"/>
    <property type="evidence" value="ECO:0007669"/>
    <property type="project" value="InterPro"/>
</dbReference>
<dbReference type="Gene3D" id="3.40.50.10490">
    <property type="entry name" value="Glucose-6-phosphate isomerase like protein, domain 1"/>
    <property type="match status" value="1"/>
</dbReference>